<dbReference type="PROSITE" id="PS50111">
    <property type="entry name" value="CHEMOTAXIS_TRANSDUC_2"/>
    <property type="match status" value="1"/>
</dbReference>
<dbReference type="CDD" id="cd11386">
    <property type="entry name" value="MCP_signal"/>
    <property type="match status" value="1"/>
</dbReference>
<dbReference type="Proteomes" id="UP001519343">
    <property type="component" value="Unassembled WGS sequence"/>
</dbReference>
<keyword evidence="17" id="KW-1185">Reference proteome</keyword>
<dbReference type="SMART" id="SM00304">
    <property type="entry name" value="HAMP"/>
    <property type="match status" value="1"/>
</dbReference>
<organism evidence="16 17">
    <name type="scientific">Ammoniphilus resinae</name>
    <dbReference type="NCBI Taxonomy" id="861532"/>
    <lineage>
        <taxon>Bacteria</taxon>
        <taxon>Bacillati</taxon>
        <taxon>Bacillota</taxon>
        <taxon>Bacilli</taxon>
        <taxon>Bacillales</taxon>
        <taxon>Paenibacillaceae</taxon>
        <taxon>Aneurinibacillus group</taxon>
        <taxon>Ammoniphilus</taxon>
    </lineage>
</organism>
<dbReference type="SUPFAM" id="SSF103190">
    <property type="entry name" value="Sensory domain-like"/>
    <property type="match status" value="1"/>
</dbReference>
<keyword evidence="2" id="KW-1003">Cell membrane</keyword>
<feature type="domain" description="Methyl-accepting transducer" evidence="14">
    <location>
        <begin position="385"/>
        <end position="621"/>
    </location>
</feature>
<protein>
    <submittedName>
        <fullName evidence="16">Methyl-accepting chemotaxis protein</fullName>
    </submittedName>
</protein>
<dbReference type="RefSeq" id="WP_245203646.1">
    <property type="nucleotide sequence ID" value="NZ_JAGGKT010000003.1"/>
</dbReference>
<evidence type="ECO:0000256" key="3">
    <source>
        <dbReference type="ARBA" id="ARBA00022481"/>
    </source>
</evidence>
<dbReference type="Pfam" id="PF00672">
    <property type="entry name" value="HAMP"/>
    <property type="match status" value="1"/>
</dbReference>
<evidence type="ECO:0000256" key="12">
    <source>
        <dbReference type="SAM" id="MobiDB-lite"/>
    </source>
</evidence>
<dbReference type="InterPro" id="IPR029151">
    <property type="entry name" value="Sensor-like_sf"/>
</dbReference>
<reference evidence="16 17" key="1">
    <citation type="submission" date="2021-03" db="EMBL/GenBank/DDBJ databases">
        <title>Genomic Encyclopedia of Type Strains, Phase IV (KMG-IV): sequencing the most valuable type-strain genomes for metagenomic binning, comparative biology and taxonomic classification.</title>
        <authorList>
            <person name="Goeker M."/>
        </authorList>
    </citation>
    <scope>NUCLEOTIDE SEQUENCE [LARGE SCALE GENOMIC DNA]</scope>
    <source>
        <strain evidence="16 17">DSM 24738</strain>
    </source>
</reference>
<name>A0ABS4GN48_9BACL</name>
<evidence type="ECO:0000259" key="15">
    <source>
        <dbReference type="PROSITE" id="PS50885"/>
    </source>
</evidence>
<evidence type="ECO:0000256" key="13">
    <source>
        <dbReference type="SAM" id="Phobius"/>
    </source>
</evidence>
<feature type="transmembrane region" description="Helical" evidence="13">
    <location>
        <begin position="294"/>
        <end position="313"/>
    </location>
</feature>
<evidence type="ECO:0000256" key="8">
    <source>
        <dbReference type="ARBA" id="ARBA00023224"/>
    </source>
</evidence>
<comment type="caution">
    <text evidence="16">The sequence shown here is derived from an EMBL/GenBank/DDBJ whole genome shotgun (WGS) entry which is preliminary data.</text>
</comment>
<dbReference type="Gene3D" id="3.30.450.20">
    <property type="entry name" value="PAS domain"/>
    <property type="match status" value="1"/>
</dbReference>
<feature type="domain" description="HAMP" evidence="15">
    <location>
        <begin position="314"/>
        <end position="366"/>
    </location>
</feature>
<dbReference type="PANTHER" id="PTHR32089">
    <property type="entry name" value="METHYL-ACCEPTING CHEMOTAXIS PROTEIN MCPB"/>
    <property type="match status" value="1"/>
</dbReference>
<evidence type="ECO:0000256" key="2">
    <source>
        <dbReference type="ARBA" id="ARBA00022475"/>
    </source>
</evidence>
<keyword evidence="11" id="KW-0175">Coiled coil</keyword>
<dbReference type="CDD" id="cd06225">
    <property type="entry name" value="HAMP"/>
    <property type="match status" value="1"/>
</dbReference>
<keyword evidence="3" id="KW-0488">Methylation</keyword>
<evidence type="ECO:0000256" key="10">
    <source>
        <dbReference type="PROSITE-ProRule" id="PRU00284"/>
    </source>
</evidence>
<comment type="similarity">
    <text evidence="9">Belongs to the methyl-accepting chemotaxis (MCP) protein family.</text>
</comment>
<keyword evidence="4" id="KW-0145">Chemotaxis</keyword>
<dbReference type="Gene3D" id="1.10.287.950">
    <property type="entry name" value="Methyl-accepting chemotaxis protein"/>
    <property type="match status" value="1"/>
</dbReference>
<dbReference type="SUPFAM" id="SSF58104">
    <property type="entry name" value="Methyl-accepting chemotaxis protein (MCP) signaling domain"/>
    <property type="match status" value="1"/>
</dbReference>
<evidence type="ECO:0000259" key="14">
    <source>
        <dbReference type="PROSITE" id="PS50111"/>
    </source>
</evidence>
<keyword evidence="6 13" id="KW-1133">Transmembrane helix</keyword>
<dbReference type="CDD" id="cd12912">
    <property type="entry name" value="PDC2_MCP_like"/>
    <property type="match status" value="1"/>
</dbReference>
<comment type="subcellular location">
    <subcellularLocation>
        <location evidence="1">Cell membrane</location>
        <topology evidence="1">Multi-pass membrane protein</topology>
    </subcellularLocation>
</comment>
<sequence length="672" mass="73585">MSLLKNRRKRFQFSLRDRLLMSFALILIIPSIAIGAMSYDAAKSKVEEQMIKASETNINLLNEIISKFIQGKMQEVDLLSQDLKGAEVQIEAAGANRGVSPSIRKELETYKNIHPEAELAFVGTEKGVYINVPDLKNPPDYDPRKRVWYQLAMEHKGEVIITSPYPSASTGNLVLTVAKVMKDGQGVVAVNVQLKELQKITKEVSIGKEGYVYVLDSDRKYVYHPEQEAGSEAPKNEQNEKLYKSTSGSFEYLQNGTEAKRLSFTTNELTGWKLAGTMYTNEVDREASTILNTMFWVIAIAIIIGALVALYIVRSVTRPIGQIVSATDRIGQGDLTEKVTVNRNDELGKLAERFNDMVDSLRTVLLHVDESSNQLAASSEELLASSEQTTSATQQIASLVQEMAEGADKQVQSVDSSSETVQQMSAGIQQIATSAHDVSVSAQDTTTRSEEGSRSVQTSIEQMNSIRESVSGLGVVIQQLNERSNEIGKIIEVIQGIANQTNLLALNAAIEAARAGEHGRGFSVVADEVRKLAEESSHSTKQIESLIDAIQNDMGQAIYSMNDTTRDVENGMEGIQKTGQLFDTILQSVNQVAEQIQEVSASAQQMSTGTKQMSLSMDEIAAVTENTASGTQSVSAATEQTLASMEEITSSSSALSKLAEELQERIRQFKLR</sequence>
<dbReference type="SMART" id="SM00283">
    <property type="entry name" value="MA"/>
    <property type="match status" value="1"/>
</dbReference>
<dbReference type="InterPro" id="IPR033479">
    <property type="entry name" value="dCache_1"/>
</dbReference>
<dbReference type="PRINTS" id="PR00260">
    <property type="entry name" value="CHEMTRNSDUCR"/>
</dbReference>
<evidence type="ECO:0000256" key="11">
    <source>
        <dbReference type="SAM" id="Coils"/>
    </source>
</evidence>
<dbReference type="Gene3D" id="6.10.340.10">
    <property type="match status" value="1"/>
</dbReference>
<evidence type="ECO:0000256" key="4">
    <source>
        <dbReference type="ARBA" id="ARBA00022500"/>
    </source>
</evidence>
<feature type="coiled-coil region" evidence="11">
    <location>
        <begin position="645"/>
        <end position="672"/>
    </location>
</feature>
<dbReference type="InterPro" id="IPR004090">
    <property type="entry name" value="Chemotax_Me-accpt_rcpt"/>
</dbReference>
<dbReference type="InterPro" id="IPR004089">
    <property type="entry name" value="MCPsignal_dom"/>
</dbReference>
<dbReference type="EMBL" id="JAGGKT010000003">
    <property type="protein sequence ID" value="MBP1931477.1"/>
    <property type="molecule type" value="Genomic_DNA"/>
</dbReference>
<accession>A0ABS4GN48</accession>
<proteinExistence type="inferred from homology"/>
<evidence type="ECO:0000256" key="5">
    <source>
        <dbReference type="ARBA" id="ARBA00022692"/>
    </source>
</evidence>
<dbReference type="Pfam" id="PF00015">
    <property type="entry name" value="MCPsignal"/>
    <property type="match status" value="1"/>
</dbReference>
<dbReference type="Pfam" id="PF02743">
    <property type="entry name" value="dCache_1"/>
    <property type="match status" value="1"/>
</dbReference>
<keyword evidence="8 10" id="KW-0807">Transducer</keyword>
<dbReference type="PROSITE" id="PS50885">
    <property type="entry name" value="HAMP"/>
    <property type="match status" value="1"/>
</dbReference>
<dbReference type="PANTHER" id="PTHR32089:SF114">
    <property type="entry name" value="METHYL-ACCEPTING CHEMOTAXIS PROTEIN MCPB"/>
    <property type="match status" value="1"/>
</dbReference>
<evidence type="ECO:0000256" key="7">
    <source>
        <dbReference type="ARBA" id="ARBA00023136"/>
    </source>
</evidence>
<evidence type="ECO:0000256" key="9">
    <source>
        <dbReference type="ARBA" id="ARBA00029447"/>
    </source>
</evidence>
<dbReference type="InterPro" id="IPR003660">
    <property type="entry name" value="HAMP_dom"/>
</dbReference>
<feature type="region of interest" description="Disordered" evidence="12">
    <location>
        <begin position="433"/>
        <end position="456"/>
    </location>
</feature>
<evidence type="ECO:0000256" key="1">
    <source>
        <dbReference type="ARBA" id="ARBA00004651"/>
    </source>
</evidence>
<keyword evidence="7 13" id="KW-0472">Membrane</keyword>
<evidence type="ECO:0000256" key="6">
    <source>
        <dbReference type="ARBA" id="ARBA00022989"/>
    </source>
</evidence>
<dbReference type="CDD" id="cd18773">
    <property type="entry name" value="PDC1_HK_sensor"/>
    <property type="match status" value="1"/>
</dbReference>
<evidence type="ECO:0000313" key="16">
    <source>
        <dbReference type="EMBL" id="MBP1931477.1"/>
    </source>
</evidence>
<gene>
    <name evidence="16" type="ORF">J2Z37_001478</name>
</gene>
<evidence type="ECO:0000313" key="17">
    <source>
        <dbReference type="Proteomes" id="UP001519343"/>
    </source>
</evidence>
<keyword evidence="5 13" id="KW-0812">Transmembrane</keyword>